<dbReference type="RefSeq" id="WP_041960743.1">
    <property type="nucleotide sequence ID" value="NZ_JRPN01000054.1"/>
</dbReference>
<dbReference type="AlphaFoldDB" id="A0A0A3XJB8"/>
<dbReference type="EMBL" id="JRPN01000054">
    <property type="protein sequence ID" value="KGT73261.1"/>
    <property type="molecule type" value="Genomic_DNA"/>
</dbReference>
<comment type="caution">
    <text evidence="2">The sequence shown here is derived from an EMBL/GenBank/DDBJ whole genome shotgun (WGS) entry which is preliminary data.</text>
</comment>
<accession>A0A0A3XJB8</accession>
<evidence type="ECO:0000313" key="3">
    <source>
        <dbReference type="Proteomes" id="UP000030377"/>
    </source>
</evidence>
<evidence type="ECO:0000256" key="1">
    <source>
        <dbReference type="SAM" id="MobiDB-lite"/>
    </source>
</evidence>
<name>A0A0A3XJB8_BRAJP</name>
<feature type="compositionally biased region" description="Basic and acidic residues" evidence="1">
    <location>
        <begin position="83"/>
        <end position="92"/>
    </location>
</feature>
<evidence type="ECO:0000313" key="2">
    <source>
        <dbReference type="EMBL" id="KGT73261.1"/>
    </source>
</evidence>
<dbReference type="Proteomes" id="UP000030377">
    <property type="component" value="Unassembled WGS sequence"/>
</dbReference>
<proteinExistence type="predicted"/>
<feature type="region of interest" description="Disordered" evidence="1">
    <location>
        <begin position="68"/>
        <end position="92"/>
    </location>
</feature>
<gene>
    <name evidence="2" type="ORF">MA20_45355</name>
</gene>
<reference evidence="2 3" key="1">
    <citation type="submission" date="2014-09" db="EMBL/GenBank/DDBJ databases">
        <title>Draft genome of Bradyrhizobium japonicum Is-34.</title>
        <authorList>
            <person name="Tsurumaru H."/>
            <person name="Yamakawa T."/>
            <person name="Hashimoto S."/>
            <person name="Okizaki K."/>
            <person name="Kanesaki Y."/>
            <person name="Yoshikawa H."/>
            <person name="Yajima S."/>
        </authorList>
    </citation>
    <scope>NUCLEOTIDE SEQUENCE [LARGE SCALE GENOMIC DNA]</scope>
    <source>
        <strain evidence="2 3">Is-34</strain>
    </source>
</reference>
<organism evidence="2 3">
    <name type="scientific">Bradyrhizobium japonicum</name>
    <dbReference type="NCBI Taxonomy" id="375"/>
    <lineage>
        <taxon>Bacteria</taxon>
        <taxon>Pseudomonadati</taxon>
        <taxon>Pseudomonadota</taxon>
        <taxon>Alphaproteobacteria</taxon>
        <taxon>Hyphomicrobiales</taxon>
        <taxon>Nitrobacteraceae</taxon>
        <taxon>Bradyrhizobium</taxon>
    </lineage>
</organism>
<sequence>MPEINALIRLVLVSEGHLRTFELLPRITKIAGIGFNKAKAPGAFSKEREAFIGSPEHIGMTKQFGFAKDALPDKPGPSSALPSEKRSAGLPC</sequence>
<protein>
    <submittedName>
        <fullName evidence="2">Uncharacterized protein</fullName>
    </submittedName>
</protein>